<evidence type="ECO:0000313" key="4">
    <source>
        <dbReference type="Proteomes" id="UP001634007"/>
    </source>
</evidence>
<keyword evidence="4" id="KW-1185">Reference proteome</keyword>
<evidence type="ECO:0000259" key="2">
    <source>
        <dbReference type="Pfam" id="PF25568"/>
    </source>
</evidence>
<dbReference type="InterPro" id="IPR050747">
    <property type="entry name" value="Mitochondrial_chaperone_BCS1"/>
</dbReference>
<protein>
    <recommendedName>
        <fullName evidence="5">ATPase AAA-type core domain-containing protein</fullName>
    </recommendedName>
</protein>
<dbReference type="AlphaFoldDB" id="A0ABD3J2E2"/>
<accession>A0ABD3J2E2</accession>
<reference evidence="3 4" key="1">
    <citation type="submission" date="2024-11" db="EMBL/GenBank/DDBJ databases">
        <title>Chromosome-level genome assembly of Eucalyptus globulus Labill. provides insights into its genome evolution.</title>
        <authorList>
            <person name="Li X."/>
        </authorList>
    </citation>
    <scope>NUCLEOTIDE SEQUENCE [LARGE SCALE GENOMIC DNA]</scope>
    <source>
        <strain evidence="3">CL2024</strain>
        <tissue evidence="3">Fresh tender leaves</tissue>
    </source>
</reference>
<dbReference type="InterPro" id="IPR003959">
    <property type="entry name" value="ATPase_AAA_core"/>
</dbReference>
<gene>
    <name evidence="3" type="ORF">ACJRO7_005276</name>
</gene>
<dbReference type="PANTHER" id="PTHR23070">
    <property type="entry name" value="BCS1 AAA-TYPE ATPASE"/>
    <property type="match status" value="1"/>
</dbReference>
<dbReference type="SUPFAM" id="SSF52540">
    <property type="entry name" value="P-loop containing nucleoside triphosphate hydrolases"/>
    <property type="match status" value="1"/>
</dbReference>
<dbReference type="Proteomes" id="UP001634007">
    <property type="component" value="Unassembled WGS sequence"/>
</dbReference>
<evidence type="ECO:0008006" key="5">
    <source>
        <dbReference type="Google" id="ProtNLM"/>
    </source>
</evidence>
<name>A0ABD3J2E2_EUCGL</name>
<dbReference type="Pfam" id="PF25568">
    <property type="entry name" value="AAA_lid_At3g28540"/>
    <property type="match status" value="1"/>
</dbReference>
<dbReference type="Gene3D" id="3.40.50.300">
    <property type="entry name" value="P-loop containing nucleotide triphosphate hydrolases"/>
    <property type="match status" value="1"/>
</dbReference>
<organism evidence="3 4">
    <name type="scientific">Eucalyptus globulus</name>
    <name type="common">Tasmanian blue gum</name>
    <dbReference type="NCBI Taxonomy" id="34317"/>
    <lineage>
        <taxon>Eukaryota</taxon>
        <taxon>Viridiplantae</taxon>
        <taxon>Streptophyta</taxon>
        <taxon>Embryophyta</taxon>
        <taxon>Tracheophyta</taxon>
        <taxon>Spermatophyta</taxon>
        <taxon>Magnoliopsida</taxon>
        <taxon>eudicotyledons</taxon>
        <taxon>Gunneridae</taxon>
        <taxon>Pentapetalae</taxon>
        <taxon>rosids</taxon>
        <taxon>malvids</taxon>
        <taxon>Myrtales</taxon>
        <taxon>Myrtaceae</taxon>
        <taxon>Myrtoideae</taxon>
        <taxon>Eucalypteae</taxon>
        <taxon>Eucalyptus</taxon>
    </lineage>
</organism>
<sequence>MANYLKFDIYDLELSGLWSNTELRRLLVTTGNRAILVVEDVNCTITLQDRRSEAQATSTNTMSSPYRQQDALTLSGFLNFIDGLWSSYGDEQIIVFTTNHRERLDPALLCPGRMDVEVPMLYCTPCGFRLLAANYLRINYHELFNHIESLLKTARVTPAEVAEQLLKSDEPEVALRDMVTFLVDHKRKENDEVIKKKVCRCNLPR</sequence>
<proteinExistence type="predicted"/>
<dbReference type="InterPro" id="IPR058017">
    <property type="entry name" value="At3g28540-like_C"/>
</dbReference>
<feature type="domain" description="ATPase AAA-type core" evidence="1">
    <location>
        <begin position="4"/>
        <end position="118"/>
    </location>
</feature>
<dbReference type="Gene3D" id="6.10.280.40">
    <property type="match status" value="1"/>
</dbReference>
<dbReference type="InterPro" id="IPR027417">
    <property type="entry name" value="P-loop_NTPase"/>
</dbReference>
<evidence type="ECO:0000313" key="3">
    <source>
        <dbReference type="EMBL" id="KAL3720429.1"/>
    </source>
</evidence>
<feature type="domain" description="AAA+ ATPase At3g28540-like C-terminal" evidence="2">
    <location>
        <begin position="123"/>
        <end position="190"/>
    </location>
</feature>
<dbReference type="Pfam" id="PF00004">
    <property type="entry name" value="AAA"/>
    <property type="match status" value="1"/>
</dbReference>
<dbReference type="EMBL" id="JBJKBG010000010">
    <property type="protein sequence ID" value="KAL3720429.1"/>
    <property type="molecule type" value="Genomic_DNA"/>
</dbReference>
<evidence type="ECO:0000259" key="1">
    <source>
        <dbReference type="Pfam" id="PF00004"/>
    </source>
</evidence>
<comment type="caution">
    <text evidence="3">The sequence shown here is derived from an EMBL/GenBank/DDBJ whole genome shotgun (WGS) entry which is preliminary data.</text>
</comment>